<dbReference type="Proteomes" id="UP000178254">
    <property type="component" value="Unassembled WGS sequence"/>
</dbReference>
<dbReference type="Gene3D" id="1.20.272.10">
    <property type="match status" value="1"/>
</dbReference>
<dbReference type="Gene3D" id="3.40.50.300">
    <property type="entry name" value="P-loop containing nucleotide triphosphate hydrolases"/>
    <property type="match status" value="1"/>
</dbReference>
<keyword evidence="8 11" id="KW-0067">ATP-binding</keyword>
<dbReference type="NCBIfam" id="TIGR02397">
    <property type="entry name" value="dnaX_nterm"/>
    <property type="match status" value="1"/>
</dbReference>
<keyword evidence="9 11" id="KW-0239">DNA-directed DNA polymerase</keyword>
<proteinExistence type="inferred from homology"/>
<dbReference type="InterPro" id="IPR027417">
    <property type="entry name" value="P-loop_NTPase"/>
</dbReference>
<keyword evidence="3 11" id="KW-0548">Nucleotidyltransferase</keyword>
<dbReference type="PANTHER" id="PTHR11669:SF0">
    <property type="entry name" value="PROTEIN STICHEL-LIKE 2"/>
    <property type="match status" value="1"/>
</dbReference>
<comment type="similarity">
    <text evidence="1 11">Belongs to the DnaX/STICHEL family.</text>
</comment>
<dbReference type="GO" id="GO:0003677">
    <property type="term" value="F:DNA binding"/>
    <property type="evidence" value="ECO:0007669"/>
    <property type="project" value="InterPro"/>
</dbReference>
<evidence type="ECO:0000256" key="11">
    <source>
        <dbReference type="RuleBase" id="RU364063"/>
    </source>
</evidence>
<evidence type="ECO:0000259" key="13">
    <source>
        <dbReference type="SMART" id="SM00382"/>
    </source>
</evidence>
<dbReference type="GO" id="GO:0003887">
    <property type="term" value="F:DNA-directed DNA polymerase activity"/>
    <property type="evidence" value="ECO:0007669"/>
    <property type="project" value="UniProtKB-KW"/>
</dbReference>
<accession>A0A1F6PG93</accession>
<protein>
    <recommendedName>
        <fullName evidence="11">DNA polymerase III subunit gamma/tau</fullName>
        <ecNumber evidence="11">2.7.7.7</ecNumber>
    </recommendedName>
</protein>
<dbReference type="EC" id="2.7.7.7" evidence="11"/>
<evidence type="ECO:0000313" key="14">
    <source>
        <dbReference type="EMBL" id="OGH95192.1"/>
    </source>
</evidence>
<dbReference type="InterPro" id="IPR022754">
    <property type="entry name" value="DNA_pol_III_gamma-3"/>
</dbReference>
<evidence type="ECO:0000256" key="12">
    <source>
        <dbReference type="SAM" id="MobiDB-lite"/>
    </source>
</evidence>
<dbReference type="SUPFAM" id="SSF52540">
    <property type="entry name" value="P-loop containing nucleoside triphosphate hydrolases"/>
    <property type="match status" value="1"/>
</dbReference>
<evidence type="ECO:0000256" key="8">
    <source>
        <dbReference type="ARBA" id="ARBA00022840"/>
    </source>
</evidence>
<dbReference type="InterPro" id="IPR003593">
    <property type="entry name" value="AAA+_ATPase"/>
</dbReference>
<dbReference type="STRING" id="1798709.A2538_03405"/>
<evidence type="ECO:0000256" key="6">
    <source>
        <dbReference type="ARBA" id="ARBA00022741"/>
    </source>
</evidence>
<dbReference type="CDD" id="cd18137">
    <property type="entry name" value="HLD_clamp_pol_III_gamma_tau"/>
    <property type="match status" value="1"/>
</dbReference>
<keyword evidence="2 11" id="KW-0808">Transferase</keyword>
<dbReference type="NCBIfam" id="NF004046">
    <property type="entry name" value="PRK05563.1"/>
    <property type="match status" value="1"/>
</dbReference>
<evidence type="ECO:0000256" key="9">
    <source>
        <dbReference type="ARBA" id="ARBA00022932"/>
    </source>
</evidence>
<evidence type="ECO:0000256" key="3">
    <source>
        <dbReference type="ARBA" id="ARBA00022695"/>
    </source>
</evidence>
<dbReference type="InterPro" id="IPR008921">
    <property type="entry name" value="DNA_pol3_clamp-load_cplx_C"/>
</dbReference>
<dbReference type="InterPro" id="IPR045085">
    <property type="entry name" value="HLD_clamp_pol_III_gamma_tau"/>
</dbReference>
<evidence type="ECO:0000256" key="4">
    <source>
        <dbReference type="ARBA" id="ARBA00022705"/>
    </source>
</evidence>
<evidence type="ECO:0000256" key="2">
    <source>
        <dbReference type="ARBA" id="ARBA00022679"/>
    </source>
</evidence>
<feature type="domain" description="AAA+ ATPase" evidence="13">
    <location>
        <begin position="35"/>
        <end position="180"/>
    </location>
</feature>
<evidence type="ECO:0000256" key="5">
    <source>
        <dbReference type="ARBA" id="ARBA00022723"/>
    </source>
</evidence>
<feature type="compositionally biased region" description="Polar residues" evidence="12">
    <location>
        <begin position="367"/>
        <end position="378"/>
    </location>
</feature>
<dbReference type="AlphaFoldDB" id="A0A1F6PG93"/>
<feature type="region of interest" description="Disordered" evidence="12">
    <location>
        <begin position="367"/>
        <end position="413"/>
    </location>
</feature>
<evidence type="ECO:0000256" key="10">
    <source>
        <dbReference type="ARBA" id="ARBA00049244"/>
    </source>
</evidence>
<dbReference type="GO" id="GO:0009360">
    <property type="term" value="C:DNA polymerase III complex"/>
    <property type="evidence" value="ECO:0007669"/>
    <property type="project" value="InterPro"/>
</dbReference>
<dbReference type="FunFam" id="3.40.50.300:FF:000014">
    <property type="entry name" value="DNA polymerase III subunit gamma/tau"/>
    <property type="match status" value="1"/>
</dbReference>
<dbReference type="GO" id="GO:0046872">
    <property type="term" value="F:metal ion binding"/>
    <property type="evidence" value="ECO:0007669"/>
    <property type="project" value="UniProtKB-KW"/>
</dbReference>
<dbReference type="Gene3D" id="1.10.8.60">
    <property type="match status" value="1"/>
</dbReference>
<comment type="catalytic activity">
    <reaction evidence="10 11">
        <text>DNA(n) + a 2'-deoxyribonucleoside 5'-triphosphate = DNA(n+1) + diphosphate</text>
        <dbReference type="Rhea" id="RHEA:22508"/>
        <dbReference type="Rhea" id="RHEA-COMP:17339"/>
        <dbReference type="Rhea" id="RHEA-COMP:17340"/>
        <dbReference type="ChEBI" id="CHEBI:33019"/>
        <dbReference type="ChEBI" id="CHEBI:61560"/>
        <dbReference type="ChEBI" id="CHEBI:173112"/>
        <dbReference type="EC" id="2.7.7.7"/>
    </reaction>
</comment>
<keyword evidence="6 11" id="KW-0547">Nucleotide-binding</keyword>
<dbReference type="SMART" id="SM00382">
    <property type="entry name" value="AAA"/>
    <property type="match status" value="1"/>
</dbReference>
<gene>
    <name evidence="11" type="primary">dnaX</name>
    <name evidence="14" type="ORF">A2538_03405</name>
</gene>
<dbReference type="PANTHER" id="PTHR11669">
    <property type="entry name" value="REPLICATION FACTOR C / DNA POLYMERASE III GAMMA-TAU SUBUNIT"/>
    <property type="match status" value="1"/>
</dbReference>
<dbReference type="GO" id="GO:0006261">
    <property type="term" value="P:DNA-templated DNA replication"/>
    <property type="evidence" value="ECO:0007669"/>
    <property type="project" value="TreeGrafter"/>
</dbReference>
<reference evidence="14 15" key="1">
    <citation type="journal article" date="2016" name="Nat. Commun.">
        <title>Thousands of microbial genomes shed light on interconnected biogeochemical processes in an aquifer system.</title>
        <authorList>
            <person name="Anantharaman K."/>
            <person name="Brown C.T."/>
            <person name="Hug L.A."/>
            <person name="Sharon I."/>
            <person name="Castelle C.J."/>
            <person name="Probst A.J."/>
            <person name="Thomas B.C."/>
            <person name="Singh A."/>
            <person name="Wilkins M.J."/>
            <person name="Karaoz U."/>
            <person name="Brodie E.L."/>
            <person name="Williams K.H."/>
            <person name="Hubbard S.S."/>
            <person name="Banfield J.F."/>
        </authorList>
    </citation>
    <scope>NUCLEOTIDE SEQUENCE [LARGE SCALE GENOMIC DNA]</scope>
</reference>
<comment type="function">
    <text evidence="11">DNA polymerase III is a complex, multichain enzyme responsible for most of the replicative synthesis in bacteria. This DNA polymerase also exhibits 3' to 5' exonuclease activity.</text>
</comment>
<dbReference type="CDD" id="cd00009">
    <property type="entry name" value="AAA"/>
    <property type="match status" value="1"/>
</dbReference>
<comment type="subunit">
    <text evidence="11">DNA polymerase III contains a core (composed of alpha, epsilon and theta chains) that associates with a tau subunit. This core dimerizes to form the POLIII' complex. PolIII' associates with the gamma complex (composed of gamma, delta, delta', psi and chi chains) and with the beta chain to form the complete DNA polymerase III complex.</text>
</comment>
<evidence type="ECO:0000256" key="7">
    <source>
        <dbReference type="ARBA" id="ARBA00022833"/>
    </source>
</evidence>
<sequence length="542" mass="59822">MATLYRKYRPQKFEDIVGQEHITQTIKNEISAGQPAHAFLFNGPRGVGKTTLARLLAKALNCEKRKSGEPEPCDECSSCQEITTGRNLDVIEMDAASHTGVDNVRENIIDNAAFKPTRSPYKIFIIDEVHMLSGSAFNALLKTLEEPPAHIIFVLATTELDKLPATIISRCQRFNFKKIPLDLMMVRLKTITRAEEKKVDDDVLERIALKSDGCLRDAESLLGQILSLDLKKITVENIQSILPAAQLEEALTLINAVGSGTVETALHQINDLSHQGRRLEAIIIDILEILRLALIANAGSQLKEMGLLTKEQRSGITEIAKKFSAQQIIHALDRTMARAEQIKSSPLPQLPLEILMVELAQIFNSSNDQPTNKSISQSGGPGMGQNIELNEPPKAPLSAPEAHPRAVESPTEVIPSITQRQTEITSHSHKNTDLSTVSLDKATEYWNKMIEIVSASNPSLTFILKMGNIEKIEGCAFIISLPYSFHKDKLEEPKSKKLIFETLENISGTRLTANYLVKTETTPPEDDTALDLALQFGGEVIG</sequence>
<dbReference type="EMBL" id="MFRE01000002">
    <property type="protein sequence ID" value="OGH95192.1"/>
    <property type="molecule type" value="Genomic_DNA"/>
</dbReference>
<organism evidence="14 15">
    <name type="scientific">Candidatus Magasanikbacteria bacterium RIFOXYD2_FULL_41_14</name>
    <dbReference type="NCBI Taxonomy" id="1798709"/>
    <lineage>
        <taxon>Bacteria</taxon>
        <taxon>Candidatus Magasanikiibacteriota</taxon>
    </lineage>
</organism>
<dbReference type="GO" id="GO:0005524">
    <property type="term" value="F:ATP binding"/>
    <property type="evidence" value="ECO:0007669"/>
    <property type="project" value="UniProtKB-KW"/>
</dbReference>
<evidence type="ECO:0000256" key="1">
    <source>
        <dbReference type="ARBA" id="ARBA00006360"/>
    </source>
</evidence>
<keyword evidence="4 11" id="KW-0235">DNA replication</keyword>
<dbReference type="InterPro" id="IPR012763">
    <property type="entry name" value="DNA_pol_III_sug/sutau_N"/>
</dbReference>
<keyword evidence="5" id="KW-0479">Metal-binding</keyword>
<name>A0A1F6PG93_9BACT</name>
<dbReference type="Pfam" id="PF13177">
    <property type="entry name" value="DNA_pol3_delta2"/>
    <property type="match status" value="1"/>
</dbReference>
<evidence type="ECO:0000313" key="15">
    <source>
        <dbReference type="Proteomes" id="UP000178254"/>
    </source>
</evidence>
<dbReference type="SUPFAM" id="SSF48019">
    <property type="entry name" value="post-AAA+ oligomerization domain-like"/>
    <property type="match status" value="1"/>
</dbReference>
<keyword evidence="7" id="KW-0862">Zinc</keyword>
<dbReference type="InterPro" id="IPR050238">
    <property type="entry name" value="DNA_Rep/Repair_Clamp_Loader"/>
</dbReference>
<comment type="caution">
    <text evidence="14">The sequence shown here is derived from an EMBL/GenBank/DDBJ whole genome shotgun (WGS) entry which is preliminary data.</text>
</comment>
<dbReference type="Pfam" id="PF12169">
    <property type="entry name" value="DNA_pol3_gamma3"/>
    <property type="match status" value="1"/>
</dbReference>